<evidence type="ECO:0000313" key="2">
    <source>
        <dbReference type="EMBL" id="AKU14796.1"/>
    </source>
</evidence>
<keyword evidence="3" id="KW-1185">Reference proteome</keyword>
<accession>A0A0K1JDM0</accession>
<dbReference type="KEGG" id="lmoi:VV02_01110"/>
<evidence type="ECO:0000256" key="1">
    <source>
        <dbReference type="SAM" id="MobiDB-lite"/>
    </source>
</evidence>
<feature type="region of interest" description="Disordered" evidence="1">
    <location>
        <begin position="190"/>
        <end position="227"/>
    </location>
</feature>
<proteinExistence type="predicted"/>
<reference evidence="2 3" key="1">
    <citation type="submission" date="2015-03" db="EMBL/GenBank/DDBJ databases">
        <title>Luteipulveratus halotolerans sp. nov., a novel actinobacterium (Dermacoccaceae) from Sarawak, Malaysia.</title>
        <authorList>
            <person name="Juboi H."/>
            <person name="Basik A."/>
            <person name="Shamsul S.S."/>
            <person name="Arnold P."/>
            <person name="Schmitt E.K."/>
            <person name="Sanglier J.-J."/>
            <person name="Yeo T."/>
        </authorList>
    </citation>
    <scope>NUCLEOTIDE SEQUENCE [LARGE SCALE GENOMIC DNA]</scope>
    <source>
        <strain evidence="2 3">MN07-A0370</strain>
    </source>
</reference>
<evidence type="ECO:0000313" key="3">
    <source>
        <dbReference type="Proteomes" id="UP000066480"/>
    </source>
</evidence>
<protein>
    <submittedName>
        <fullName evidence="2">Uncharacterized protein</fullName>
    </submittedName>
</protein>
<name>A0A0K1JDM0_9MICO</name>
<gene>
    <name evidence="2" type="ORF">VV02_01110</name>
</gene>
<dbReference type="EMBL" id="CP011112">
    <property type="protein sequence ID" value="AKU14796.1"/>
    <property type="molecule type" value="Genomic_DNA"/>
</dbReference>
<organism evidence="2 3">
    <name type="scientific">Luteipulveratus mongoliensis</name>
    <dbReference type="NCBI Taxonomy" id="571913"/>
    <lineage>
        <taxon>Bacteria</taxon>
        <taxon>Bacillati</taxon>
        <taxon>Actinomycetota</taxon>
        <taxon>Actinomycetes</taxon>
        <taxon>Micrococcales</taxon>
        <taxon>Dermacoccaceae</taxon>
        <taxon>Luteipulveratus</taxon>
    </lineage>
</organism>
<sequence>MQADLKQKDAVEATTPDPLPSVESVIEVACASVYCATSFRMVSHGSGQSVDMAGQALTRNLRSIMLTSSMAVDRYDIEGMSYETRLPTHLASSAPGGPQQVTYKSYVRQAPGTMGELFESMMSGLALTSQNSTAAWATQGDREVVVITKSDPPAISVAFTADAEHLPVQIRYGEDQVTWFTSWGEVPVFSAPPRESDDRQPGGHWSGIGETNGPIAEVDPAQDSRLV</sequence>
<dbReference type="AlphaFoldDB" id="A0A0K1JDM0"/>
<dbReference type="RefSeq" id="WP_052589334.1">
    <property type="nucleotide sequence ID" value="NZ_CP011112.1"/>
</dbReference>
<dbReference type="Proteomes" id="UP000066480">
    <property type="component" value="Chromosome"/>
</dbReference>